<dbReference type="Gene3D" id="2.60.40.10">
    <property type="entry name" value="Immunoglobulins"/>
    <property type="match status" value="5"/>
</dbReference>
<keyword evidence="4" id="KW-0472">Membrane</keyword>
<keyword evidence="7" id="KW-1185">Reference proteome</keyword>
<dbReference type="InterPro" id="IPR003599">
    <property type="entry name" value="Ig_sub"/>
</dbReference>
<dbReference type="GO" id="GO:0004888">
    <property type="term" value="F:transmembrane signaling receptor activity"/>
    <property type="evidence" value="ECO:0007669"/>
    <property type="project" value="TreeGrafter"/>
</dbReference>
<reference evidence="6 7" key="1">
    <citation type="submission" date="2019-04" db="EMBL/GenBank/DDBJ databases">
        <title>Chromosome genome assembly for Takifugu flavidus.</title>
        <authorList>
            <person name="Xiao S."/>
        </authorList>
    </citation>
    <scope>NUCLEOTIDE SEQUENCE [LARGE SCALE GENOMIC DNA]</scope>
    <source>
        <strain evidence="6">HTHZ2018</strain>
        <tissue evidence="6">Muscle</tissue>
    </source>
</reference>
<keyword evidence="4" id="KW-1133">Transmembrane helix</keyword>
<dbReference type="Pfam" id="PF13895">
    <property type="entry name" value="Ig_2"/>
    <property type="match status" value="1"/>
</dbReference>
<dbReference type="SMART" id="SM00408">
    <property type="entry name" value="IGc2"/>
    <property type="match status" value="3"/>
</dbReference>
<dbReference type="SUPFAM" id="SSF48726">
    <property type="entry name" value="Immunoglobulin"/>
    <property type="match status" value="4"/>
</dbReference>
<dbReference type="InterPro" id="IPR036179">
    <property type="entry name" value="Ig-like_dom_sf"/>
</dbReference>
<feature type="region of interest" description="Disordered" evidence="3">
    <location>
        <begin position="685"/>
        <end position="718"/>
    </location>
</feature>
<feature type="domain" description="Ig-like" evidence="5">
    <location>
        <begin position="186"/>
        <end position="275"/>
    </location>
</feature>
<feature type="domain" description="Ig-like" evidence="5">
    <location>
        <begin position="564"/>
        <end position="617"/>
    </location>
</feature>
<accession>A0A5C6N9B9</accession>
<evidence type="ECO:0000256" key="3">
    <source>
        <dbReference type="SAM" id="MobiDB-lite"/>
    </source>
</evidence>
<dbReference type="PANTHER" id="PTHR11481:SF64">
    <property type="entry name" value="FC RECEPTOR-LIKE PROTEIN 4"/>
    <property type="match status" value="1"/>
</dbReference>
<dbReference type="SMART" id="SM00409">
    <property type="entry name" value="IG"/>
    <property type="match status" value="4"/>
</dbReference>
<dbReference type="GO" id="GO:0006955">
    <property type="term" value="P:immune response"/>
    <property type="evidence" value="ECO:0007669"/>
    <property type="project" value="TreeGrafter"/>
</dbReference>
<comment type="caution">
    <text evidence="6">The sequence shown here is derived from an EMBL/GenBank/DDBJ whole genome shotgun (WGS) entry which is preliminary data.</text>
</comment>
<organism evidence="6 7">
    <name type="scientific">Takifugu flavidus</name>
    <name type="common">sansaifugu</name>
    <dbReference type="NCBI Taxonomy" id="433684"/>
    <lineage>
        <taxon>Eukaryota</taxon>
        <taxon>Metazoa</taxon>
        <taxon>Chordata</taxon>
        <taxon>Craniata</taxon>
        <taxon>Vertebrata</taxon>
        <taxon>Euteleostomi</taxon>
        <taxon>Actinopterygii</taxon>
        <taxon>Neopterygii</taxon>
        <taxon>Teleostei</taxon>
        <taxon>Neoteleostei</taxon>
        <taxon>Acanthomorphata</taxon>
        <taxon>Eupercaria</taxon>
        <taxon>Tetraodontiformes</taxon>
        <taxon>Tetradontoidea</taxon>
        <taxon>Tetraodontidae</taxon>
        <taxon>Takifugu</taxon>
    </lineage>
</organism>
<evidence type="ECO:0000256" key="2">
    <source>
        <dbReference type="ARBA" id="ARBA00023157"/>
    </source>
</evidence>
<evidence type="ECO:0000259" key="5">
    <source>
        <dbReference type="PROSITE" id="PS50835"/>
    </source>
</evidence>
<dbReference type="InterPro" id="IPR013783">
    <property type="entry name" value="Ig-like_fold"/>
</dbReference>
<dbReference type="GO" id="GO:0007166">
    <property type="term" value="P:cell surface receptor signaling pathway"/>
    <property type="evidence" value="ECO:0007669"/>
    <property type="project" value="TreeGrafter"/>
</dbReference>
<evidence type="ECO:0000313" key="6">
    <source>
        <dbReference type="EMBL" id="TWW63459.1"/>
    </source>
</evidence>
<dbReference type="PROSITE" id="PS50835">
    <property type="entry name" value="IG_LIKE"/>
    <property type="match status" value="3"/>
</dbReference>
<keyword evidence="4" id="KW-0812">Transmembrane</keyword>
<dbReference type="PANTHER" id="PTHR11481">
    <property type="entry name" value="IMMUNOGLOBULIN FC RECEPTOR"/>
    <property type="match status" value="1"/>
</dbReference>
<feature type="transmembrane region" description="Helical" evidence="4">
    <location>
        <begin position="652"/>
        <end position="675"/>
    </location>
</feature>
<evidence type="ECO:0000256" key="1">
    <source>
        <dbReference type="ARBA" id="ARBA00022729"/>
    </source>
</evidence>
<feature type="domain" description="Ig-like" evidence="5">
    <location>
        <begin position="364"/>
        <end position="449"/>
    </location>
</feature>
<dbReference type="InterPro" id="IPR050488">
    <property type="entry name" value="Ig_Fc_receptor"/>
</dbReference>
<name>A0A5C6N9B9_9TELE</name>
<keyword evidence="1" id="KW-0732">Signal</keyword>
<dbReference type="InterPro" id="IPR003598">
    <property type="entry name" value="Ig_sub2"/>
</dbReference>
<feature type="transmembrane region" description="Helical" evidence="4">
    <location>
        <begin position="777"/>
        <end position="796"/>
    </location>
</feature>
<dbReference type="EMBL" id="RHFK02000016">
    <property type="protein sequence ID" value="TWW63459.1"/>
    <property type="molecule type" value="Genomic_DNA"/>
</dbReference>
<dbReference type="Proteomes" id="UP000324091">
    <property type="component" value="Chromosome 3"/>
</dbReference>
<protein>
    <recommendedName>
        <fullName evidence="5">Ig-like domain-containing protein</fullName>
    </recommendedName>
</protein>
<keyword evidence="2" id="KW-1015">Disulfide bond</keyword>
<dbReference type="GO" id="GO:0009897">
    <property type="term" value="C:external side of plasma membrane"/>
    <property type="evidence" value="ECO:0007669"/>
    <property type="project" value="TreeGrafter"/>
</dbReference>
<evidence type="ECO:0000313" key="7">
    <source>
        <dbReference type="Proteomes" id="UP000324091"/>
    </source>
</evidence>
<dbReference type="InterPro" id="IPR007110">
    <property type="entry name" value="Ig-like_dom"/>
</dbReference>
<gene>
    <name evidence="6" type="ORF">D4764_03G0004670</name>
</gene>
<sequence>MSLSLTCAGDSAEWTVKRFSSSGYLTRCAAWGSMTGPTCYINGQISIDGVYWCETATGLFSNAVNISGTLLTVEPDWSTFFTGESVKLMCDMREEKDADWHYAIRKDGQDLYPFSRLKTHMTDMTTATFYKNRSLIVTDPNQRTLMMSENAAEIGIQLQSDSSYTCKLGTGDESQPIRVKVDPYRPKAELRKDAAAAGGKVTLTCSTIIPSHGWKFFWYRGKKKDSLTAQDVAFLSNDRISTSQGGVYWCRGGRGNPVYYTEYSNPIVTSAAAVTLQPSWPEIYYGEALTLWCRIEGGEDFEWIYQWIVPDATDIQSKNEHRINYATGSHNGNYRCLGQMKNETSWTAWSPAFNLRVSNNKLEPNLTVSPSWLSSGDSVTLNCSVKYPDVGWRFYWYKAIPNLPIKFYTMEPLPGSSNGTEQPYFIVYGQAQTAGYVCKAARGNPQSFTHPSKVKFVWSGDVQSAATLSVSPDRAQHFITDTMSLSLTCARDSAEWTVKRFSSSGYLTRCAAWGSMTGPTCYINGQKSIDGVYWCETATGLFSNAVNISGTHNDAIVDFPVHPVTEGQPVTLRCKWKTELNLAVISFYKNDKLIQNDTRGEFFIPAVSKSDEGFYKCGRKGRMQRSAGSTSPASWMSIKALVLSQRRSSSPFPVWLTVGLVCGITLFVLFLLVLGRYAKQLWPIRSPNTNGHSGPDHKTNLNDTDPAPPNGSANNRASVTADPAEVEYALIFLKNSAEGGRNPNSEESAVYSNVAIQSTADMIGSCAPHPSPFITRIFGLVFILCIAEVLTALPVLTSNSTRDTLTRVCTVLLECSSEATGGVTGVRTVRNQTITGPSLTYTIREEDGDTVFNCTVGNIVSEVSASKVLKCVNQTGEAAADSSGV</sequence>
<proteinExistence type="predicted"/>
<evidence type="ECO:0000256" key="4">
    <source>
        <dbReference type="SAM" id="Phobius"/>
    </source>
</evidence>
<dbReference type="AlphaFoldDB" id="A0A5C6N9B9"/>